<dbReference type="EnsemblBacteria" id="CAD76502">
    <property type="protein sequence ID" value="CAD76502"/>
    <property type="gene ID" value="RB9872"/>
</dbReference>
<organism evidence="2 3">
    <name type="scientific">Rhodopirellula baltica (strain DSM 10527 / NCIMB 13988 / SH1)</name>
    <dbReference type="NCBI Taxonomy" id="243090"/>
    <lineage>
        <taxon>Bacteria</taxon>
        <taxon>Pseudomonadati</taxon>
        <taxon>Planctomycetota</taxon>
        <taxon>Planctomycetia</taxon>
        <taxon>Pirellulales</taxon>
        <taxon>Pirellulaceae</taxon>
        <taxon>Rhodopirellula</taxon>
    </lineage>
</organism>
<evidence type="ECO:0000313" key="3">
    <source>
        <dbReference type="Proteomes" id="UP000001025"/>
    </source>
</evidence>
<dbReference type="InParanoid" id="Q7UKX8"/>
<name>Q7UKX8_RHOBA</name>
<feature type="region of interest" description="Disordered" evidence="1">
    <location>
        <begin position="1"/>
        <end position="67"/>
    </location>
</feature>
<dbReference type="AlphaFoldDB" id="Q7UKX8"/>
<evidence type="ECO:0000313" key="2">
    <source>
        <dbReference type="EMBL" id="CAD76502.1"/>
    </source>
</evidence>
<protein>
    <submittedName>
        <fullName evidence="2">Uncharacterized protein</fullName>
    </submittedName>
</protein>
<dbReference type="KEGG" id="rba:RB9872"/>
<accession>Q7UKX8</accession>
<evidence type="ECO:0000256" key="1">
    <source>
        <dbReference type="SAM" id="MobiDB-lite"/>
    </source>
</evidence>
<dbReference type="STRING" id="243090.RB9872"/>
<proteinExistence type="predicted"/>
<dbReference type="HOGENOM" id="CLU_2809573_0_0_0"/>
<reference evidence="2 3" key="1">
    <citation type="journal article" date="2003" name="Proc. Natl. Acad. Sci. U.S.A.">
        <title>Complete genome sequence of the marine planctomycete Pirellula sp. strain 1.</title>
        <authorList>
            <person name="Gloeckner F.O."/>
            <person name="Kube M."/>
            <person name="Bauer M."/>
            <person name="Teeling H."/>
            <person name="Lombardot T."/>
            <person name="Ludwig W."/>
            <person name="Gade D."/>
            <person name="Beck A."/>
            <person name="Borzym K."/>
            <person name="Heitmann K."/>
            <person name="Rabus R."/>
            <person name="Schlesner H."/>
            <person name="Amann R."/>
            <person name="Reinhardt R."/>
        </authorList>
    </citation>
    <scope>NUCLEOTIDE SEQUENCE [LARGE SCALE GENOMIC DNA]</scope>
    <source>
        <strain evidence="3">DSM 10527 / NCIMB 13988 / SH1</strain>
    </source>
</reference>
<dbReference type="Proteomes" id="UP000001025">
    <property type="component" value="Chromosome"/>
</dbReference>
<dbReference type="EMBL" id="BX294150">
    <property type="protein sequence ID" value="CAD76502.1"/>
    <property type="molecule type" value="Genomic_DNA"/>
</dbReference>
<feature type="compositionally biased region" description="Low complexity" evidence="1">
    <location>
        <begin position="32"/>
        <end position="47"/>
    </location>
</feature>
<gene>
    <name evidence="2" type="ordered locus">RB9872</name>
</gene>
<sequence>MEVDAAKGFGPIAANSLPDLPGQSTSRRRMFADSSASAPDSAGTSSPLEPVPPVFVPHSPTFSPFRS</sequence>
<keyword evidence="3" id="KW-1185">Reference proteome</keyword>